<feature type="region of interest" description="Disordered" evidence="1">
    <location>
        <begin position="413"/>
        <end position="460"/>
    </location>
</feature>
<evidence type="ECO:0000256" key="1">
    <source>
        <dbReference type="SAM" id="MobiDB-lite"/>
    </source>
</evidence>
<protein>
    <submittedName>
        <fullName evidence="2">3'-N-debenzoyl-2'-deoxytaxol N-benzoyltransferase-like</fullName>
    </submittedName>
</protein>
<name>A0A2Z7AX52_9LAMI</name>
<evidence type="ECO:0000313" key="3">
    <source>
        <dbReference type="Proteomes" id="UP000250235"/>
    </source>
</evidence>
<dbReference type="AlphaFoldDB" id="A0A2Z7AX52"/>
<dbReference type="GO" id="GO:0016740">
    <property type="term" value="F:transferase activity"/>
    <property type="evidence" value="ECO:0007669"/>
    <property type="project" value="UniProtKB-KW"/>
</dbReference>
<sequence>MRYHYLTPIFMDIKSLATLDLPMIVDSVGIFELKGSDCTLTMTNWFLQELSVIPRGLWGDVARRFIMIRWLCFSPPPLFPSTSSCRRHRKLFRPSRRGDSVRETFVDLLVQTNEGIEIPAVDRIRKVVAFQPLNFQFLVELVGARCLDASKENIAYTLEKYPPDEAPVNLRSFKHSRIVQTSEGIEIPIVDRIGCSSTVLLLEGHFPRGLVGSRSLVCKGQRSNHPMLGSVNTRFWPIASNYRFFQKNSRRRVPSPRARCAGDAPVGRAHRSTCRATMACNHGRLSLRRALRACRTRRERAPLHPLRAPVALPVCAGRAAGRHQCTLVVHGVLNACGGWGTTRAVVCRGSDAAAFLLPRVFPGLSRAALVGNHGGSGSRLPGVLWITLLATRAWLQTELQERRLFTVGGGRSVNQVHDRKRSPSDQPALEDRRILSPTDSPQKVGRSKSGERRRAAACTGGGVRLEKKGAAAFWL</sequence>
<proteinExistence type="predicted"/>
<keyword evidence="3" id="KW-1185">Reference proteome</keyword>
<organism evidence="2 3">
    <name type="scientific">Dorcoceras hygrometricum</name>
    <dbReference type="NCBI Taxonomy" id="472368"/>
    <lineage>
        <taxon>Eukaryota</taxon>
        <taxon>Viridiplantae</taxon>
        <taxon>Streptophyta</taxon>
        <taxon>Embryophyta</taxon>
        <taxon>Tracheophyta</taxon>
        <taxon>Spermatophyta</taxon>
        <taxon>Magnoliopsida</taxon>
        <taxon>eudicotyledons</taxon>
        <taxon>Gunneridae</taxon>
        <taxon>Pentapetalae</taxon>
        <taxon>asterids</taxon>
        <taxon>lamiids</taxon>
        <taxon>Lamiales</taxon>
        <taxon>Gesneriaceae</taxon>
        <taxon>Didymocarpoideae</taxon>
        <taxon>Trichosporeae</taxon>
        <taxon>Loxocarpinae</taxon>
        <taxon>Dorcoceras</taxon>
    </lineage>
</organism>
<evidence type="ECO:0000313" key="2">
    <source>
        <dbReference type="EMBL" id="KZV25918.1"/>
    </source>
</evidence>
<dbReference type="EMBL" id="KV011802">
    <property type="protein sequence ID" value="KZV25918.1"/>
    <property type="molecule type" value="Genomic_DNA"/>
</dbReference>
<keyword evidence="2" id="KW-0808">Transferase</keyword>
<accession>A0A2Z7AX52</accession>
<dbReference type="Proteomes" id="UP000250235">
    <property type="component" value="Unassembled WGS sequence"/>
</dbReference>
<reference evidence="2 3" key="1">
    <citation type="journal article" date="2015" name="Proc. Natl. Acad. Sci. U.S.A.">
        <title>The resurrection genome of Boea hygrometrica: A blueprint for survival of dehydration.</title>
        <authorList>
            <person name="Xiao L."/>
            <person name="Yang G."/>
            <person name="Zhang L."/>
            <person name="Yang X."/>
            <person name="Zhao S."/>
            <person name="Ji Z."/>
            <person name="Zhou Q."/>
            <person name="Hu M."/>
            <person name="Wang Y."/>
            <person name="Chen M."/>
            <person name="Xu Y."/>
            <person name="Jin H."/>
            <person name="Xiao X."/>
            <person name="Hu G."/>
            <person name="Bao F."/>
            <person name="Hu Y."/>
            <person name="Wan P."/>
            <person name="Li L."/>
            <person name="Deng X."/>
            <person name="Kuang T."/>
            <person name="Xiang C."/>
            <person name="Zhu J.K."/>
            <person name="Oliver M.J."/>
            <person name="He Y."/>
        </authorList>
    </citation>
    <scope>NUCLEOTIDE SEQUENCE [LARGE SCALE GENOMIC DNA]</scope>
    <source>
        <strain evidence="3">cv. XS01</strain>
    </source>
</reference>
<gene>
    <name evidence="2" type="ORF">F511_31355</name>
</gene>